<evidence type="ECO:0000313" key="2">
    <source>
        <dbReference type="EMBL" id="KAL3071628.1"/>
    </source>
</evidence>
<feature type="compositionally biased region" description="Basic and acidic residues" evidence="1">
    <location>
        <begin position="1"/>
        <end position="37"/>
    </location>
</feature>
<comment type="caution">
    <text evidence="2">The sequence shown here is derived from an EMBL/GenBank/DDBJ whole genome shotgun (WGS) entry which is preliminary data.</text>
</comment>
<feature type="region of interest" description="Disordered" evidence="1">
    <location>
        <begin position="1"/>
        <end position="174"/>
    </location>
</feature>
<protein>
    <submittedName>
        <fullName evidence="2">Uncharacterized protein</fullName>
    </submittedName>
</protein>
<sequence length="174" mass="18459">MTGGAEKAEETPEKERKAEKEKEGKATLAAEKAEKGRKAAKAGMGGKAENDRKAVTAEKKGNAEKEGKATRAAEKGEKAEEAGKIKKSGEKSKTDGSKPGGALEARQNMVALKKTHYQIGTAANSNSASNRAGGMTLNQRAPGPPHHPNRLGKVDQHAACNIRRTPVPQKKRKK</sequence>
<dbReference type="Proteomes" id="UP001620626">
    <property type="component" value="Unassembled WGS sequence"/>
</dbReference>
<reference evidence="2 3" key="1">
    <citation type="submission" date="2024-10" db="EMBL/GenBank/DDBJ databases">
        <authorList>
            <person name="Kim D."/>
        </authorList>
    </citation>
    <scope>NUCLEOTIDE SEQUENCE [LARGE SCALE GENOMIC DNA]</scope>
    <source>
        <strain evidence="2">BH-2024</strain>
    </source>
</reference>
<name>A0ABD2IEL8_9BILA</name>
<dbReference type="AlphaFoldDB" id="A0ABD2IEL8"/>
<keyword evidence="3" id="KW-1185">Reference proteome</keyword>
<organism evidence="2 3">
    <name type="scientific">Heterodera trifolii</name>
    <dbReference type="NCBI Taxonomy" id="157864"/>
    <lineage>
        <taxon>Eukaryota</taxon>
        <taxon>Metazoa</taxon>
        <taxon>Ecdysozoa</taxon>
        <taxon>Nematoda</taxon>
        <taxon>Chromadorea</taxon>
        <taxon>Rhabditida</taxon>
        <taxon>Tylenchina</taxon>
        <taxon>Tylenchomorpha</taxon>
        <taxon>Tylenchoidea</taxon>
        <taxon>Heteroderidae</taxon>
        <taxon>Heteroderinae</taxon>
        <taxon>Heterodera</taxon>
    </lineage>
</organism>
<dbReference type="EMBL" id="JBICBT010001358">
    <property type="protein sequence ID" value="KAL3071628.1"/>
    <property type="molecule type" value="Genomic_DNA"/>
</dbReference>
<proteinExistence type="predicted"/>
<evidence type="ECO:0000256" key="1">
    <source>
        <dbReference type="SAM" id="MobiDB-lite"/>
    </source>
</evidence>
<accession>A0ABD2IEL8</accession>
<evidence type="ECO:0000313" key="3">
    <source>
        <dbReference type="Proteomes" id="UP001620626"/>
    </source>
</evidence>
<gene>
    <name evidence="2" type="ORF">niasHT_031992</name>
</gene>
<feature type="compositionally biased region" description="Basic and acidic residues" evidence="1">
    <location>
        <begin position="48"/>
        <end position="96"/>
    </location>
</feature>